<dbReference type="SMART" id="SM00863">
    <property type="entry name" value="tRNA_SAD"/>
    <property type="match status" value="1"/>
</dbReference>
<proteinExistence type="predicted"/>
<dbReference type="EMBL" id="DXEQ01000313">
    <property type="protein sequence ID" value="HIX73394.1"/>
    <property type="molecule type" value="Genomic_DNA"/>
</dbReference>
<evidence type="ECO:0000256" key="4">
    <source>
        <dbReference type="ARBA" id="ARBA00022833"/>
    </source>
</evidence>
<comment type="subcellular location">
    <subcellularLocation>
        <location evidence="2">Cytoplasm</location>
    </subcellularLocation>
</comment>
<gene>
    <name evidence="7" type="ORF">H9849_10285</name>
</gene>
<dbReference type="GO" id="GO:0004813">
    <property type="term" value="F:alanine-tRNA ligase activity"/>
    <property type="evidence" value="ECO:0007669"/>
    <property type="project" value="InterPro"/>
</dbReference>
<dbReference type="AlphaFoldDB" id="A0A9D2BFJ1"/>
<sequence length="408" mass="45190">VLATGEDEHGTYILLDQTAFYPEGGGQPSDRGYLYLDGEEKDRASGVPRGEAAPRVPEDLTDLGTGHEVRSLHVRDVQYAGEEIRHYVESLPEKCLREGDRVRGVIDWERRFDLMQQHSGEHIVSGFIHRKFGYDNVGFHMGEDVITIDTNGLLDEEQLRQIEKEVNDYIWSGRHTKVFFPDREEREALPYRSKKELTGQVRLVEFPGGDLCACCGLHVETTGEIGLVKLLSAKHFREGVRIEMVAGKRALRLLHGHLSSNAQVAEMLSVKPDGTPAAVQRLLDEIYALKGQIIHLREEQSAMRAAQCEGKGDVLLFEQGLDAAAVRKEADRILDVCGGICAVLSLDETGGRYAVGQRNGNVRELIGEMNTALSGKGGGKPEFAQGSLQAGREEIEAFFVARGFTIYS</sequence>
<dbReference type="GO" id="GO:0046872">
    <property type="term" value="F:metal ion binding"/>
    <property type="evidence" value="ECO:0007669"/>
    <property type="project" value="UniProtKB-KW"/>
</dbReference>
<dbReference type="Gene3D" id="3.10.310.40">
    <property type="match status" value="1"/>
</dbReference>
<evidence type="ECO:0000256" key="2">
    <source>
        <dbReference type="ARBA" id="ARBA00004496"/>
    </source>
</evidence>
<feature type="region of interest" description="Disordered" evidence="5">
    <location>
        <begin position="43"/>
        <end position="63"/>
    </location>
</feature>
<dbReference type="GO" id="GO:0003676">
    <property type="term" value="F:nucleic acid binding"/>
    <property type="evidence" value="ECO:0007669"/>
    <property type="project" value="InterPro"/>
</dbReference>
<dbReference type="SUPFAM" id="SSF55186">
    <property type="entry name" value="ThrRS/AlaRS common domain"/>
    <property type="match status" value="1"/>
</dbReference>
<dbReference type="Proteomes" id="UP000886805">
    <property type="component" value="Unassembled WGS sequence"/>
</dbReference>
<evidence type="ECO:0000313" key="7">
    <source>
        <dbReference type="EMBL" id="HIX73394.1"/>
    </source>
</evidence>
<dbReference type="PROSITE" id="PS50860">
    <property type="entry name" value="AA_TRNA_LIGASE_II_ALA"/>
    <property type="match status" value="1"/>
</dbReference>
<keyword evidence="4" id="KW-0862">Zinc</keyword>
<dbReference type="Gene3D" id="3.30.980.10">
    <property type="entry name" value="Threonyl-trna Synthetase, Chain A, domain 2"/>
    <property type="match status" value="1"/>
</dbReference>
<dbReference type="SUPFAM" id="SSF50447">
    <property type="entry name" value="Translation proteins"/>
    <property type="match status" value="1"/>
</dbReference>
<name>A0A9D2BFJ1_9FIRM</name>
<dbReference type="InterPro" id="IPR012947">
    <property type="entry name" value="tRNA_SAD"/>
</dbReference>
<dbReference type="PANTHER" id="PTHR43462:SF1">
    <property type="entry name" value="ALANYL-TRNA EDITING PROTEIN AARSD1"/>
    <property type="match status" value="1"/>
</dbReference>
<reference evidence="7" key="2">
    <citation type="submission" date="2021-04" db="EMBL/GenBank/DDBJ databases">
        <authorList>
            <person name="Gilroy R."/>
        </authorList>
    </citation>
    <scope>NUCLEOTIDE SEQUENCE</scope>
    <source>
        <strain evidence="7">ChiSxjej3B15-1167</strain>
    </source>
</reference>
<evidence type="ECO:0000256" key="3">
    <source>
        <dbReference type="ARBA" id="ARBA00022723"/>
    </source>
</evidence>
<dbReference type="Pfam" id="PF02272">
    <property type="entry name" value="DHHA1"/>
    <property type="match status" value="1"/>
</dbReference>
<protein>
    <recommendedName>
        <fullName evidence="6">Alanyl-transfer RNA synthetases family profile domain-containing protein</fullName>
    </recommendedName>
</protein>
<dbReference type="InterPro" id="IPR009000">
    <property type="entry name" value="Transl_B-barrel_sf"/>
</dbReference>
<dbReference type="InterPro" id="IPR018163">
    <property type="entry name" value="Thr/Ala-tRNA-synth_IIc_edit"/>
</dbReference>
<evidence type="ECO:0000259" key="6">
    <source>
        <dbReference type="PROSITE" id="PS50860"/>
    </source>
</evidence>
<dbReference type="InterPro" id="IPR051335">
    <property type="entry name" value="Alanyl-tRNA_Editing_Enzymes"/>
</dbReference>
<organism evidence="7 8">
    <name type="scientific">Candidatus Anaerobutyricum stercoripullorum</name>
    <dbReference type="NCBI Taxonomy" id="2838456"/>
    <lineage>
        <taxon>Bacteria</taxon>
        <taxon>Bacillati</taxon>
        <taxon>Bacillota</taxon>
        <taxon>Clostridia</taxon>
        <taxon>Lachnospirales</taxon>
        <taxon>Lachnospiraceae</taxon>
        <taxon>Anaerobutyricum</taxon>
    </lineage>
</organism>
<dbReference type="InterPro" id="IPR003156">
    <property type="entry name" value="DHHA1_dom"/>
</dbReference>
<keyword evidence="3" id="KW-0479">Metal-binding</keyword>
<reference evidence="7" key="1">
    <citation type="journal article" date="2021" name="PeerJ">
        <title>Extensive microbial diversity within the chicken gut microbiome revealed by metagenomics and culture.</title>
        <authorList>
            <person name="Gilroy R."/>
            <person name="Ravi A."/>
            <person name="Getino M."/>
            <person name="Pursley I."/>
            <person name="Horton D.L."/>
            <person name="Alikhan N.F."/>
            <person name="Baker D."/>
            <person name="Gharbi K."/>
            <person name="Hall N."/>
            <person name="Watson M."/>
            <person name="Adriaenssens E.M."/>
            <person name="Foster-Nyarko E."/>
            <person name="Jarju S."/>
            <person name="Secka A."/>
            <person name="Antonio M."/>
            <person name="Oren A."/>
            <person name="Chaudhuri R.R."/>
            <person name="La Ragione R."/>
            <person name="Hildebrand F."/>
            <person name="Pallen M.J."/>
        </authorList>
    </citation>
    <scope>NUCLEOTIDE SEQUENCE</scope>
    <source>
        <strain evidence="7">ChiSxjej3B15-1167</strain>
    </source>
</reference>
<feature type="non-terminal residue" evidence="7">
    <location>
        <position position="1"/>
    </location>
</feature>
<evidence type="ECO:0000256" key="1">
    <source>
        <dbReference type="ARBA" id="ARBA00001947"/>
    </source>
</evidence>
<feature type="domain" description="Alanyl-transfer RNA synthetases family profile" evidence="6">
    <location>
        <begin position="1"/>
        <end position="256"/>
    </location>
</feature>
<comment type="caution">
    <text evidence="7">The sequence shown here is derived from an EMBL/GenBank/DDBJ whole genome shotgun (WGS) entry which is preliminary data.</text>
</comment>
<accession>A0A9D2BFJ1</accession>
<dbReference type="Gene3D" id="2.40.30.130">
    <property type="match status" value="1"/>
</dbReference>
<evidence type="ECO:0000313" key="8">
    <source>
        <dbReference type="Proteomes" id="UP000886805"/>
    </source>
</evidence>
<dbReference type="GO" id="GO:0002161">
    <property type="term" value="F:aminoacyl-tRNA deacylase activity"/>
    <property type="evidence" value="ECO:0007669"/>
    <property type="project" value="UniProtKB-ARBA"/>
</dbReference>
<dbReference type="GO" id="GO:0005524">
    <property type="term" value="F:ATP binding"/>
    <property type="evidence" value="ECO:0007669"/>
    <property type="project" value="InterPro"/>
</dbReference>
<dbReference type="GO" id="GO:0005737">
    <property type="term" value="C:cytoplasm"/>
    <property type="evidence" value="ECO:0007669"/>
    <property type="project" value="UniProtKB-SubCell"/>
</dbReference>
<dbReference type="GO" id="GO:0006419">
    <property type="term" value="P:alanyl-tRNA aminoacylation"/>
    <property type="evidence" value="ECO:0007669"/>
    <property type="project" value="InterPro"/>
</dbReference>
<dbReference type="InterPro" id="IPR018165">
    <property type="entry name" value="Ala-tRNA-synth_IIc_core"/>
</dbReference>
<dbReference type="PANTHER" id="PTHR43462">
    <property type="entry name" value="ALANYL-TRNA EDITING PROTEIN"/>
    <property type="match status" value="1"/>
</dbReference>
<comment type="cofactor">
    <cofactor evidence="1">
        <name>Zn(2+)</name>
        <dbReference type="ChEBI" id="CHEBI:29105"/>
    </cofactor>
</comment>
<evidence type="ECO:0000256" key="5">
    <source>
        <dbReference type="SAM" id="MobiDB-lite"/>
    </source>
</evidence>
<dbReference type="Pfam" id="PF07973">
    <property type="entry name" value="tRNA_SAD"/>
    <property type="match status" value="1"/>
</dbReference>